<dbReference type="SUPFAM" id="SSF54106">
    <property type="entry name" value="LysM domain"/>
    <property type="match status" value="1"/>
</dbReference>
<comment type="caution">
    <text evidence="3">The sequence shown here is derived from an EMBL/GenBank/DDBJ whole genome shotgun (WGS) entry which is preliminary data.</text>
</comment>
<dbReference type="AlphaFoldDB" id="A0AA89Q6E8"/>
<evidence type="ECO:0000256" key="1">
    <source>
        <dbReference type="SAM" id="MobiDB-lite"/>
    </source>
</evidence>
<feature type="domain" description="LysM" evidence="2">
    <location>
        <begin position="7"/>
        <end position="52"/>
    </location>
</feature>
<dbReference type="CDD" id="cd00118">
    <property type="entry name" value="LysM"/>
    <property type="match status" value="1"/>
</dbReference>
<dbReference type="RefSeq" id="WP_184852165.1">
    <property type="nucleotide sequence ID" value="NZ_BAABFE010000002.1"/>
</dbReference>
<evidence type="ECO:0000259" key="2">
    <source>
        <dbReference type="PROSITE" id="PS51782"/>
    </source>
</evidence>
<dbReference type="GeneID" id="93842626"/>
<dbReference type="EC" id="3.1.4.16" evidence="3"/>
<dbReference type="EC" id="3.1.3.6" evidence="3"/>
<sequence length="79" mass="9116">MEKTRTQFYVVKRGDNLTKIARMHHVTLDQILEWNPQIEDPDVIHPGQRIRVAPPRGEGGEDGEYETTPFQGQTSSKRQ</sequence>
<dbReference type="GO" id="GO:0008254">
    <property type="term" value="F:3'-nucleotidase activity"/>
    <property type="evidence" value="ECO:0007669"/>
    <property type="project" value="UniProtKB-EC"/>
</dbReference>
<dbReference type="EMBL" id="JACHLX010000001">
    <property type="protein sequence ID" value="MBB5815176.1"/>
    <property type="molecule type" value="Genomic_DNA"/>
</dbReference>
<dbReference type="InterPro" id="IPR036779">
    <property type="entry name" value="LysM_dom_sf"/>
</dbReference>
<reference evidence="3 4" key="1">
    <citation type="submission" date="2020-08" db="EMBL/GenBank/DDBJ databases">
        <title>Sequencing the genomes of 1000 actinobacteria strains.</title>
        <authorList>
            <person name="Klenk H.-P."/>
        </authorList>
    </citation>
    <scope>NUCLEOTIDE SEQUENCE [LARGE SCALE GENOMIC DNA]</scope>
    <source>
        <strain evidence="3 4">DSM 40129</strain>
    </source>
</reference>
<feature type="compositionally biased region" description="Polar residues" evidence="1">
    <location>
        <begin position="68"/>
        <end position="79"/>
    </location>
</feature>
<dbReference type="GO" id="GO:0008663">
    <property type="term" value="F:2',3'-cyclic-nucleotide 2'-phosphodiesterase activity"/>
    <property type="evidence" value="ECO:0007669"/>
    <property type="project" value="UniProtKB-EC"/>
</dbReference>
<feature type="region of interest" description="Disordered" evidence="1">
    <location>
        <begin position="39"/>
        <end position="79"/>
    </location>
</feature>
<dbReference type="SMART" id="SM00257">
    <property type="entry name" value="LysM"/>
    <property type="match status" value="1"/>
</dbReference>
<protein>
    <submittedName>
        <fullName evidence="3">2',3'-cyclic-nucleotide 2'-phosphodiesterase/3'-nucleotidase</fullName>
        <ecNumber evidence="3">3.1.3.6</ecNumber>
        <ecNumber evidence="3">3.1.4.16</ecNumber>
    </submittedName>
</protein>
<gene>
    <name evidence="3" type="ORF">HNR72_006204</name>
</gene>
<keyword evidence="3" id="KW-0378">Hydrolase</keyword>
<dbReference type="Proteomes" id="UP000579531">
    <property type="component" value="Unassembled WGS sequence"/>
</dbReference>
<keyword evidence="4" id="KW-1185">Reference proteome</keyword>
<proteinExistence type="predicted"/>
<dbReference type="PROSITE" id="PS51782">
    <property type="entry name" value="LYSM"/>
    <property type="match status" value="1"/>
</dbReference>
<dbReference type="Pfam" id="PF01476">
    <property type="entry name" value="LysM"/>
    <property type="match status" value="1"/>
</dbReference>
<name>A0AA89Q6E8_STRCU</name>
<dbReference type="Gene3D" id="3.10.350.10">
    <property type="entry name" value="LysM domain"/>
    <property type="match status" value="1"/>
</dbReference>
<dbReference type="InterPro" id="IPR018392">
    <property type="entry name" value="LysM"/>
</dbReference>
<accession>A0AA89Q6E8</accession>
<evidence type="ECO:0000313" key="3">
    <source>
        <dbReference type="EMBL" id="MBB5815176.1"/>
    </source>
</evidence>
<organism evidence="3 4">
    <name type="scientific">Streptomyces collinus</name>
    <dbReference type="NCBI Taxonomy" id="42684"/>
    <lineage>
        <taxon>Bacteria</taxon>
        <taxon>Bacillati</taxon>
        <taxon>Actinomycetota</taxon>
        <taxon>Actinomycetes</taxon>
        <taxon>Kitasatosporales</taxon>
        <taxon>Streptomycetaceae</taxon>
        <taxon>Streptomyces</taxon>
    </lineage>
</organism>
<evidence type="ECO:0000313" key="4">
    <source>
        <dbReference type="Proteomes" id="UP000579531"/>
    </source>
</evidence>